<dbReference type="EMBL" id="AGNL01004266">
    <property type="protein sequence ID" value="EJK73708.1"/>
    <property type="molecule type" value="Genomic_DNA"/>
</dbReference>
<feature type="compositionally biased region" description="Basic and acidic residues" evidence="1">
    <location>
        <begin position="82"/>
        <end position="100"/>
    </location>
</feature>
<name>K0T4T2_THAOC</name>
<evidence type="ECO:0000256" key="1">
    <source>
        <dbReference type="SAM" id="MobiDB-lite"/>
    </source>
</evidence>
<accession>K0T4T2</accession>
<comment type="caution">
    <text evidence="2">The sequence shown here is derived from an EMBL/GenBank/DDBJ whole genome shotgun (WGS) entry which is preliminary data.</text>
</comment>
<dbReference type="AlphaFoldDB" id="K0T4T2"/>
<dbReference type="Proteomes" id="UP000266841">
    <property type="component" value="Unassembled WGS sequence"/>
</dbReference>
<gene>
    <name evidence="2" type="ORF">THAOC_04652</name>
</gene>
<organism evidence="2 3">
    <name type="scientific">Thalassiosira oceanica</name>
    <name type="common">Marine diatom</name>
    <dbReference type="NCBI Taxonomy" id="159749"/>
    <lineage>
        <taxon>Eukaryota</taxon>
        <taxon>Sar</taxon>
        <taxon>Stramenopiles</taxon>
        <taxon>Ochrophyta</taxon>
        <taxon>Bacillariophyta</taxon>
        <taxon>Coscinodiscophyceae</taxon>
        <taxon>Thalassiosirophycidae</taxon>
        <taxon>Thalassiosirales</taxon>
        <taxon>Thalassiosiraceae</taxon>
        <taxon>Thalassiosira</taxon>
    </lineage>
</organism>
<keyword evidence="3" id="KW-1185">Reference proteome</keyword>
<proteinExistence type="predicted"/>
<protein>
    <submittedName>
        <fullName evidence="2">Uncharacterized protein</fullName>
    </submittedName>
</protein>
<feature type="region of interest" description="Disordered" evidence="1">
    <location>
        <begin position="64"/>
        <end position="119"/>
    </location>
</feature>
<evidence type="ECO:0000313" key="2">
    <source>
        <dbReference type="EMBL" id="EJK73708.1"/>
    </source>
</evidence>
<sequence length="208" mass="23060">MPPSGTDGFRSGGLSRNPSLFPWFVPPGYRFDAMISYRYTMRCRFRGPWTGCALCAQSPIVSSAKADEKRTRLSEAPISGHRTLDDVRRGQESRSTDTKKPSVPLYSTIPHPTRKQNNSHRTFEVVEVAPCASPCSPSSSHPRRKRRPTSTGQVSVAVPWDWVPAELSLARRRSLSTLDTAINVPRLTRRVLSLFSGTAMHRGLGPIA</sequence>
<feature type="region of interest" description="Disordered" evidence="1">
    <location>
        <begin position="132"/>
        <end position="152"/>
    </location>
</feature>
<evidence type="ECO:0000313" key="3">
    <source>
        <dbReference type="Proteomes" id="UP000266841"/>
    </source>
</evidence>
<reference evidence="2 3" key="1">
    <citation type="journal article" date="2012" name="Genome Biol.">
        <title>Genome and low-iron response of an oceanic diatom adapted to chronic iron limitation.</title>
        <authorList>
            <person name="Lommer M."/>
            <person name="Specht M."/>
            <person name="Roy A.S."/>
            <person name="Kraemer L."/>
            <person name="Andreson R."/>
            <person name="Gutowska M.A."/>
            <person name="Wolf J."/>
            <person name="Bergner S.V."/>
            <person name="Schilhabel M.B."/>
            <person name="Klostermeier U.C."/>
            <person name="Beiko R.G."/>
            <person name="Rosenstiel P."/>
            <person name="Hippler M."/>
            <person name="Laroche J."/>
        </authorList>
    </citation>
    <scope>NUCLEOTIDE SEQUENCE [LARGE SCALE GENOMIC DNA]</scope>
    <source>
        <strain evidence="2 3">CCMP1005</strain>
    </source>
</reference>